<evidence type="ECO:0000256" key="1">
    <source>
        <dbReference type="SAM" id="MobiDB-lite"/>
    </source>
</evidence>
<reference evidence="4" key="1">
    <citation type="journal article" date="2019" name="J. Virol.">
        <title>Medusavirus, a novel large DNA virus discovered from hot spring water.</title>
        <authorList>
            <person name="Yoshikawa G."/>
            <person name="Blanc-Mathieu R."/>
            <person name="Song C."/>
            <person name="Kayama Y."/>
            <person name="Mochizuki T."/>
            <person name="Murata K."/>
            <person name="Ogata H."/>
            <person name="Takemura M."/>
        </authorList>
    </citation>
    <scope>NUCLEOTIDE SEQUENCE [LARGE SCALE GENOMIC DNA]</scope>
</reference>
<keyword evidence="2" id="KW-0472">Membrane</keyword>
<proteinExistence type="predicted"/>
<feature type="region of interest" description="Disordered" evidence="1">
    <location>
        <begin position="1"/>
        <end position="24"/>
    </location>
</feature>
<evidence type="ECO:0000313" key="4">
    <source>
        <dbReference type="Proteomes" id="UP001161669"/>
    </source>
</evidence>
<dbReference type="KEGG" id="vg:80540500"/>
<dbReference type="Proteomes" id="UP001161669">
    <property type="component" value="Segment"/>
</dbReference>
<keyword evidence="2" id="KW-0812">Transmembrane</keyword>
<organism evidence="3 4">
    <name type="scientific">Acanthamoeba castellanii medusavirus J1</name>
    <dbReference type="NCBI Taxonomy" id="3114988"/>
    <lineage>
        <taxon>Viruses</taxon>
        <taxon>Varidnaviria</taxon>
        <taxon>Bamfordvirae</taxon>
        <taxon>Nucleocytoviricota</taxon>
        <taxon>Megaviricetes</taxon>
        <taxon>Mamonoviridae</taxon>
        <taxon>Medusavirus</taxon>
        <taxon>Medusavirus medusae</taxon>
    </lineage>
</organism>
<dbReference type="EMBL" id="AP018495">
    <property type="protein sequence ID" value="BBI30148.1"/>
    <property type="molecule type" value="Genomic_DNA"/>
</dbReference>
<keyword evidence="2" id="KW-1133">Transmembrane helix</keyword>
<accession>A0A3T1CWE3</accession>
<evidence type="ECO:0000313" key="3">
    <source>
        <dbReference type="EMBL" id="BBI30148.1"/>
    </source>
</evidence>
<evidence type="ECO:0000256" key="2">
    <source>
        <dbReference type="SAM" id="Phobius"/>
    </source>
</evidence>
<keyword evidence="4" id="KW-1185">Reference proteome</keyword>
<sequence>MRWRDASQYPGDGHHTTTTIMSSPLSPADQKAYNDVFTNCIVHFDALKCAESIPELSVDGIKAFEAIAFSAGGIEPACAEVKSTVDGINKLGDGTGNLLESYGRWYEGALAPAMVDACAKTSNPLTIAEIVDGPKQAVEKLFLGSLSKTDRFLVKYRNYIAVAIFVIFTVMLGIIVVR</sequence>
<name>A0A3T1CWE3_9VIRU</name>
<protein>
    <submittedName>
        <fullName evidence="3">Uncharacterized protein</fullName>
    </submittedName>
</protein>
<feature type="transmembrane region" description="Helical" evidence="2">
    <location>
        <begin position="158"/>
        <end position="177"/>
    </location>
</feature>